<dbReference type="InterPro" id="IPR029058">
    <property type="entry name" value="AB_hydrolase_fold"/>
</dbReference>
<dbReference type="SUPFAM" id="SSF82171">
    <property type="entry name" value="DPP6 N-terminal domain-like"/>
    <property type="match status" value="1"/>
</dbReference>
<sequence length="695" mass="77195">MAFSDLEEIADYKETAVTADGRYSAFLSSMWNLEKDEFEHTLHMCSFVEKEAINLIWKASPAAGARDLQFSPSGNELAILQRTEEGDRVVIYSVADGTTRWIPQLFQNASSLLWDEVGKGFYLVCDAAAAAESPPYSDYWHITTIPERWEWWRKKRIVVHVPASFTENDSPDLVQLAGPGYEYNHSFLSPHGDILYLVDQVNIIGTLPQLRLRRIHLETKVEGEPIPLPHSFMSTPVSSPSGRYLAYIASRSLETEASPLLIRSFHHEAMNPAGFLLNAYDTRLYVLDLEDGVLGEYGSQEEMSAGTPVGMSTAKQEVYWMNEESLAYLATKGHQTIVARVHRDELFLDTEVLGHGASRCHSMTSDGKVICVHSENGMPFVPAVFSIHRPVVTLHPDLLAGSGSLEIVWAPPQVMDEIPAPGAWLYEPDGMAAAMPGTVPLIVYLYGGAAQLCMAYEDTHQLLVGKGYAVLVINTTGTAGYGRELSDLHVDDWGTLAIPEVLETVACVRQRYKALHPTQVAVYGGSYGGFLAMRCLTDSKLFQTACSMAGISNLSSYWGAGVYGYQYGLSSLRDRTRPWSDPQRFIRSSPLFLADQVNAPLLLMHGELDGIVPVAESEQMFTALTSMGKEVSLLLFHGEDHGIRSRPKVKLQVRRMLLAWFDKHLRGDEQDWKGYTSGDVDEAIVVEKRGGCRRE</sequence>
<dbReference type="RefSeq" id="WP_326070929.1">
    <property type="nucleotide sequence ID" value="NZ_JARLKY010000011.1"/>
</dbReference>
<dbReference type="InterPro" id="IPR001375">
    <property type="entry name" value="Peptidase_S9_cat"/>
</dbReference>
<dbReference type="PANTHER" id="PTHR42776">
    <property type="entry name" value="SERINE PEPTIDASE S9 FAMILY MEMBER"/>
    <property type="match status" value="1"/>
</dbReference>
<feature type="domain" description="Peptidase S9 prolyl oligopeptidase catalytic" evidence="2">
    <location>
        <begin position="460"/>
        <end position="666"/>
    </location>
</feature>
<gene>
    <name evidence="3" type="ORF">P4I72_05240</name>
</gene>
<protein>
    <submittedName>
        <fullName evidence="3">Prolyl oligopeptidase family serine peptidase</fullName>
    </submittedName>
</protein>
<reference evidence="3 4" key="1">
    <citation type="submission" date="2023-03" db="EMBL/GenBank/DDBJ databases">
        <title>Bacillus Genome Sequencing.</title>
        <authorList>
            <person name="Dunlap C."/>
        </authorList>
    </citation>
    <scope>NUCLEOTIDE SEQUENCE [LARGE SCALE GENOMIC DNA]</scope>
    <source>
        <strain evidence="3 4">BD-533</strain>
    </source>
</reference>
<name>A0ABU6FXR9_9BACL</name>
<evidence type="ECO:0000313" key="3">
    <source>
        <dbReference type="EMBL" id="MEC0226516.1"/>
    </source>
</evidence>
<dbReference type="PANTHER" id="PTHR42776:SF27">
    <property type="entry name" value="DIPEPTIDYL PEPTIDASE FAMILY MEMBER 6"/>
    <property type="match status" value="1"/>
</dbReference>
<accession>A0ABU6FXR9</accession>
<evidence type="ECO:0000259" key="2">
    <source>
        <dbReference type="Pfam" id="PF00326"/>
    </source>
</evidence>
<comment type="caution">
    <text evidence="3">The sequence shown here is derived from an EMBL/GenBank/DDBJ whole genome shotgun (WGS) entry which is preliminary data.</text>
</comment>
<evidence type="ECO:0000313" key="4">
    <source>
        <dbReference type="Proteomes" id="UP001338137"/>
    </source>
</evidence>
<dbReference type="Pfam" id="PF00326">
    <property type="entry name" value="Peptidase_S9"/>
    <property type="match status" value="1"/>
</dbReference>
<keyword evidence="4" id="KW-1185">Reference proteome</keyword>
<evidence type="ECO:0000256" key="1">
    <source>
        <dbReference type="ARBA" id="ARBA00022801"/>
    </source>
</evidence>
<dbReference type="EMBL" id="JARLKY010000011">
    <property type="protein sequence ID" value="MEC0226516.1"/>
    <property type="molecule type" value="Genomic_DNA"/>
</dbReference>
<dbReference type="SUPFAM" id="SSF53474">
    <property type="entry name" value="alpha/beta-Hydrolases"/>
    <property type="match status" value="1"/>
</dbReference>
<dbReference type="Proteomes" id="UP001338137">
    <property type="component" value="Unassembled WGS sequence"/>
</dbReference>
<keyword evidence="1" id="KW-0378">Hydrolase</keyword>
<dbReference type="Gene3D" id="3.40.50.1820">
    <property type="entry name" value="alpha/beta hydrolase"/>
    <property type="match status" value="1"/>
</dbReference>
<organism evidence="3 4">
    <name type="scientific">Paenibacillus alba</name>
    <dbReference type="NCBI Taxonomy" id="1197127"/>
    <lineage>
        <taxon>Bacteria</taxon>
        <taxon>Bacillati</taxon>
        <taxon>Bacillota</taxon>
        <taxon>Bacilli</taxon>
        <taxon>Bacillales</taxon>
        <taxon>Paenibacillaceae</taxon>
        <taxon>Paenibacillus</taxon>
    </lineage>
</organism>
<proteinExistence type="predicted"/>